<evidence type="ECO:0000313" key="1">
    <source>
        <dbReference type="EMBL" id="KAG9342622.1"/>
    </source>
</evidence>
<dbReference type="AlphaFoldDB" id="A0A8T2NYY1"/>
<accession>A0A8T2NYY1</accession>
<dbReference type="OrthoDB" id="8839548at2759"/>
<keyword evidence="2" id="KW-1185">Reference proteome</keyword>
<reference evidence="1" key="1">
    <citation type="thesis" date="2021" institute="BYU ScholarsArchive" country="Provo, UT, USA">
        <title>Applications of and Algorithms for Genome Assembly and Genomic Analyses with an Emphasis on Marine Teleosts.</title>
        <authorList>
            <person name="Pickett B.D."/>
        </authorList>
    </citation>
    <scope>NUCLEOTIDE SEQUENCE</scope>
    <source>
        <strain evidence="1">HI-2016</strain>
    </source>
</reference>
<sequence length="211" mass="24513">MLVSSRDSRALNQKSAGMSRQIQGTWLLAALLTVGAGMKSCDVQQQSPQDVTTENKLPCPELEKWNQIMGNVAEGIVTSDDETILIREPDLRKMKRTHYYVCFLTRAFQFYEKVLRSKAGGYKYFFDRVKRSCLPKVVNAGELHSRQLAIFQLRKLWMAEKQLSNVTIWEKAIVELRSLYFYLPWREVAKECPPTTKERRRTQKADELLMD</sequence>
<protein>
    <submittedName>
        <fullName evidence="1">Uncharacterized protein</fullName>
    </submittedName>
</protein>
<proteinExistence type="predicted"/>
<gene>
    <name evidence="1" type="ORF">JZ751_016059</name>
</gene>
<evidence type="ECO:0000313" key="2">
    <source>
        <dbReference type="Proteomes" id="UP000824540"/>
    </source>
</evidence>
<name>A0A8T2NYY1_9TELE</name>
<organism evidence="1 2">
    <name type="scientific">Albula glossodonta</name>
    <name type="common">roundjaw bonefish</name>
    <dbReference type="NCBI Taxonomy" id="121402"/>
    <lineage>
        <taxon>Eukaryota</taxon>
        <taxon>Metazoa</taxon>
        <taxon>Chordata</taxon>
        <taxon>Craniata</taxon>
        <taxon>Vertebrata</taxon>
        <taxon>Euteleostomi</taxon>
        <taxon>Actinopterygii</taxon>
        <taxon>Neopterygii</taxon>
        <taxon>Teleostei</taxon>
        <taxon>Albuliformes</taxon>
        <taxon>Albulidae</taxon>
        <taxon>Albula</taxon>
    </lineage>
</organism>
<dbReference type="EMBL" id="JAFBMS010000027">
    <property type="protein sequence ID" value="KAG9342622.1"/>
    <property type="molecule type" value="Genomic_DNA"/>
</dbReference>
<comment type="caution">
    <text evidence="1">The sequence shown here is derived from an EMBL/GenBank/DDBJ whole genome shotgun (WGS) entry which is preliminary data.</text>
</comment>
<dbReference type="Proteomes" id="UP000824540">
    <property type="component" value="Unassembled WGS sequence"/>
</dbReference>